<accession>A0A8X6YEA4</accession>
<sequence length="229" mass="25831">MAVAWRGALVGLNRGLTVNLFQEGNVIQDRERKYRAVGGGGNGSSPKAWIMEIRVGNSDEEDGSSNGDKACFQGGGNTTDSHEMSEAECDRDYQQHLRKTRTYTSTKPHFRAHLNFSNLSLFTGYYTGRWLSQYERYIHLQIDVYSQSERLPGRHYRRGNVIRSKSVSGHYAYMSIPRPLSPKLFAPPGQGDLISFNCHSRFLHKRAPIFLHSRALKALFNNPSFAGSV</sequence>
<dbReference type="OrthoDB" id="6437338at2759"/>
<evidence type="ECO:0000313" key="2">
    <source>
        <dbReference type="Proteomes" id="UP000886998"/>
    </source>
</evidence>
<dbReference type="EMBL" id="BMAV01018385">
    <property type="protein sequence ID" value="GFY70718.1"/>
    <property type="molecule type" value="Genomic_DNA"/>
</dbReference>
<protein>
    <submittedName>
        <fullName evidence="1">Uncharacterized protein</fullName>
    </submittedName>
</protein>
<evidence type="ECO:0000313" key="1">
    <source>
        <dbReference type="EMBL" id="GFY70718.1"/>
    </source>
</evidence>
<keyword evidence="2" id="KW-1185">Reference proteome</keyword>
<comment type="caution">
    <text evidence="1">The sequence shown here is derived from an EMBL/GenBank/DDBJ whole genome shotgun (WGS) entry which is preliminary data.</text>
</comment>
<dbReference type="Proteomes" id="UP000886998">
    <property type="component" value="Unassembled WGS sequence"/>
</dbReference>
<gene>
    <name evidence="1" type="ORF">TNIN_351471</name>
</gene>
<name>A0A8X6YEA4_9ARAC</name>
<organism evidence="1 2">
    <name type="scientific">Trichonephila inaurata madagascariensis</name>
    <dbReference type="NCBI Taxonomy" id="2747483"/>
    <lineage>
        <taxon>Eukaryota</taxon>
        <taxon>Metazoa</taxon>
        <taxon>Ecdysozoa</taxon>
        <taxon>Arthropoda</taxon>
        <taxon>Chelicerata</taxon>
        <taxon>Arachnida</taxon>
        <taxon>Araneae</taxon>
        <taxon>Araneomorphae</taxon>
        <taxon>Entelegynae</taxon>
        <taxon>Araneoidea</taxon>
        <taxon>Nephilidae</taxon>
        <taxon>Trichonephila</taxon>
        <taxon>Trichonephila inaurata</taxon>
    </lineage>
</organism>
<proteinExistence type="predicted"/>
<dbReference type="AlphaFoldDB" id="A0A8X6YEA4"/>
<reference evidence="1" key="1">
    <citation type="submission" date="2020-08" db="EMBL/GenBank/DDBJ databases">
        <title>Multicomponent nature underlies the extraordinary mechanical properties of spider dragline silk.</title>
        <authorList>
            <person name="Kono N."/>
            <person name="Nakamura H."/>
            <person name="Mori M."/>
            <person name="Yoshida Y."/>
            <person name="Ohtoshi R."/>
            <person name="Malay A.D."/>
            <person name="Moran D.A.P."/>
            <person name="Tomita M."/>
            <person name="Numata K."/>
            <person name="Arakawa K."/>
        </authorList>
    </citation>
    <scope>NUCLEOTIDE SEQUENCE</scope>
</reference>